<keyword evidence="1" id="KW-0472">Membrane</keyword>
<keyword evidence="3" id="KW-1185">Reference proteome</keyword>
<dbReference type="STRING" id="1176587.A8C56_01730"/>
<name>A0A1A9HXR0_9BACT</name>
<dbReference type="KEGG" id="nia:A8C56_01730"/>
<evidence type="ECO:0000313" key="3">
    <source>
        <dbReference type="Proteomes" id="UP000077667"/>
    </source>
</evidence>
<dbReference type="EMBL" id="CP015772">
    <property type="protein sequence ID" value="ANH79865.1"/>
    <property type="molecule type" value="Genomic_DNA"/>
</dbReference>
<dbReference type="Proteomes" id="UP000077667">
    <property type="component" value="Chromosome"/>
</dbReference>
<proteinExistence type="predicted"/>
<feature type="transmembrane region" description="Helical" evidence="1">
    <location>
        <begin position="51"/>
        <end position="74"/>
    </location>
</feature>
<organism evidence="2 3">
    <name type="scientific">Niabella ginsenosidivorans</name>
    <dbReference type="NCBI Taxonomy" id="1176587"/>
    <lineage>
        <taxon>Bacteria</taxon>
        <taxon>Pseudomonadati</taxon>
        <taxon>Bacteroidota</taxon>
        <taxon>Chitinophagia</taxon>
        <taxon>Chitinophagales</taxon>
        <taxon>Chitinophagaceae</taxon>
        <taxon>Niabella</taxon>
    </lineage>
</organism>
<evidence type="ECO:0000313" key="2">
    <source>
        <dbReference type="EMBL" id="ANH79865.1"/>
    </source>
</evidence>
<keyword evidence="1" id="KW-0812">Transmembrane</keyword>
<accession>A0A1A9HXR0</accession>
<sequence>MYHSGRNRGGFFVSRHSSSVTGRQRLYRESGISIYRSDRLRRSAGRAGRYILVKVFQLILLMDQLVKILTIYILTLRKK</sequence>
<dbReference type="AlphaFoldDB" id="A0A1A9HXR0"/>
<evidence type="ECO:0000256" key="1">
    <source>
        <dbReference type="SAM" id="Phobius"/>
    </source>
</evidence>
<gene>
    <name evidence="2" type="ORF">A8C56_01730</name>
</gene>
<reference evidence="2 3" key="1">
    <citation type="submission" date="2016-05" db="EMBL/GenBank/DDBJ databases">
        <title>Niabella ginsenosidivorans BS26 whole genome sequencing.</title>
        <authorList>
            <person name="Im W.T."/>
            <person name="Siddiqi M.Z."/>
        </authorList>
    </citation>
    <scope>NUCLEOTIDE SEQUENCE [LARGE SCALE GENOMIC DNA]</scope>
    <source>
        <strain evidence="2 3">BS26</strain>
    </source>
</reference>
<keyword evidence="1" id="KW-1133">Transmembrane helix</keyword>
<protein>
    <submittedName>
        <fullName evidence="2">Uncharacterized protein</fullName>
    </submittedName>
</protein>